<dbReference type="AlphaFoldDB" id="A0AA39UAJ0"/>
<dbReference type="Proteomes" id="UP001175227">
    <property type="component" value="Unassembled WGS sequence"/>
</dbReference>
<evidence type="ECO:0000256" key="1">
    <source>
        <dbReference type="SAM" id="MobiDB-lite"/>
    </source>
</evidence>
<name>A0AA39UAJ0_9AGAR</name>
<keyword evidence="3" id="KW-1185">Reference proteome</keyword>
<feature type="compositionally biased region" description="Low complexity" evidence="1">
    <location>
        <begin position="60"/>
        <end position="76"/>
    </location>
</feature>
<proteinExistence type="predicted"/>
<feature type="region of interest" description="Disordered" evidence="1">
    <location>
        <begin position="54"/>
        <end position="80"/>
    </location>
</feature>
<evidence type="ECO:0000313" key="2">
    <source>
        <dbReference type="EMBL" id="KAK0482172.1"/>
    </source>
</evidence>
<dbReference type="EMBL" id="JAUEPR010000007">
    <property type="protein sequence ID" value="KAK0482172.1"/>
    <property type="molecule type" value="Genomic_DNA"/>
</dbReference>
<gene>
    <name evidence="2" type="ORF">IW261DRAFT_1466563</name>
</gene>
<reference evidence="2" key="1">
    <citation type="submission" date="2023-06" db="EMBL/GenBank/DDBJ databases">
        <authorList>
            <consortium name="Lawrence Berkeley National Laboratory"/>
            <person name="Ahrendt S."/>
            <person name="Sahu N."/>
            <person name="Indic B."/>
            <person name="Wong-Bajracharya J."/>
            <person name="Merenyi Z."/>
            <person name="Ke H.-M."/>
            <person name="Monk M."/>
            <person name="Kocsube S."/>
            <person name="Drula E."/>
            <person name="Lipzen A."/>
            <person name="Balint B."/>
            <person name="Henrissat B."/>
            <person name="Andreopoulos B."/>
            <person name="Martin F.M."/>
            <person name="Harder C.B."/>
            <person name="Rigling D."/>
            <person name="Ford K.L."/>
            <person name="Foster G.D."/>
            <person name="Pangilinan J."/>
            <person name="Papanicolaou A."/>
            <person name="Barry K."/>
            <person name="LaButti K."/>
            <person name="Viragh M."/>
            <person name="Koriabine M."/>
            <person name="Yan M."/>
            <person name="Riley R."/>
            <person name="Champramary S."/>
            <person name="Plett K.L."/>
            <person name="Tsai I.J."/>
            <person name="Slot J."/>
            <person name="Sipos G."/>
            <person name="Plett J."/>
            <person name="Nagy L.G."/>
            <person name="Grigoriev I.V."/>
        </authorList>
    </citation>
    <scope>NUCLEOTIDE SEQUENCE</scope>
    <source>
        <strain evidence="2">ICMP 16352</strain>
    </source>
</reference>
<organism evidence="2 3">
    <name type="scientific">Armillaria novae-zelandiae</name>
    <dbReference type="NCBI Taxonomy" id="153914"/>
    <lineage>
        <taxon>Eukaryota</taxon>
        <taxon>Fungi</taxon>
        <taxon>Dikarya</taxon>
        <taxon>Basidiomycota</taxon>
        <taxon>Agaricomycotina</taxon>
        <taxon>Agaricomycetes</taxon>
        <taxon>Agaricomycetidae</taxon>
        <taxon>Agaricales</taxon>
        <taxon>Marasmiineae</taxon>
        <taxon>Physalacriaceae</taxon>
        <taxon>Armillaria</taxon>
    </lineage>
</organism>
<accession>A0AA39UAJ0</accession>
<sequence>MTSLLTGRLFARQSLPCRRYLHRSPSALAKAKATPTDFNDELFSENIDTGDLFDDATSTAQTKPVVQKPKKAVPTPRKGMDVSRRAAEYTSLYDFVSPRLQEKNRPDFAHPPYVKVASFNRLMDLATTAEQLSSLVNLIPSWAKYHGRGMKNSTADVFVREYTSLYTYFLPTLILEGRCDDFKCPQLALKVFGNFPLYQAKLTRPGAQQLLYTLHRTSAPLDDLLLTAAFFPIYQLGPLENDIVSLSILAAASVKAGKHDLETALLTRIHKSLGIKEGSSGVRVEGTDLRVKWVMWHLREIDLGLEKRDGRPLKWLRDWRHRSQLTSKVEPNTAVN</sequence>
<evidence type="ECO:0000313" key="3">
    <source>
        <dbReference type="Proteomes" id="UP001175227"/>
    </source>
</evidence>
<protein>
    <submittedName>
        <fullName evidence="2">Uncharacterized protein</fullName>
    </submittedName>
</protein>
<comment type="caution">
    <text evidence="2">The sequence shown here is derived from an EMBL/GenBank/DDBJ whole genome shotgun (WGS) entry which is preliminary data.</text>
</comment>